<dbReference type="AlphaFoldDB" id="A0A4C1SBC8"/>
<comment type="caution">
    <text evidence="1">The sequence shown here is derived from an EMBL/GenBank/DDBJ whole genome shotgun (WGS) entry which is preliminary data.</text>
</comment>
<proteinExistence type="predicted"/>
<dbReference type="Proteomes" id="UP000299102">
    <property type="component" value="Unassembled WGS sequence"/>
</dbReference>
<reference evidence="1 2" key="1">
    <citation type="journal article" date="2019" name="Commun. Biol.">
        <title>The bagworm genome reveals a unique fibroin gene that provides high tensile strength.</title>
        <authorList>
            <person name="Kono N."/>
            <person name="Nakamura H."/>
            <person name="Ohtoshi R."/>
            <person name="Tomita M."/>
            <person name="Numata K."/>
            <person name="Arakawa K."/>
        </authorList>
    </citation>
    <scope>NUCLEOTIDE SEQUENCE [LARGE SCALE GENOMIC DNA]</scope>
</reference>
<keyword evidence="2" id="KW-1185">Reference proteome</keyword>
<protein>
    <recommendedName>
        <fullName evidence="3">Reverse transcriptase domain-containing protein</fullName>
    </recommendedName>
</protein>
<name>A0A4C1SBC8_EUMVA</name>
<evidence type="ECO:0008006" key="3">
    <source>
        <dbReference type="Google" id="ProtNLM"/>
    </source>
</evidence>
<sequence length="158" mass="18121">MSKLSRSGRSFGLILREMTETKGIDDDEHLLNEENNVKERWKNCFEALHVRIELQTGICGLIVAINSIYIDSCLYDFKEESGLRIYELYVKCLLYADDQIILAPSVCGLQELNRDEVGLKTWYFAHSTPRRLATDADLDTIAGQSIFWEFFLAMSVQA</sequence>
<dbReference type="EMBL" id="BGZK01003272">
    <property type="protein sequence ID" value="GBO99414.1"/>
    <property type="molecule type" value="Genomic_DNA"/>
</dbReference>
<organism evidence="1 2">
    <name type="scientific">Eumeta variegata</name>
    <name type="common">Bagworm moth</name>
    <name type="synonym">Eumeta japonica</name>
    <dbReference type="NCBI Taxonomy" id="151549"/>
    <lineage>
        <taxon>Eukaryota</taxon>
        <taxon>Metazoa</taxon>
        <taxon>Ecdysozoa</taxon>
        <taxon>Arthropoda</taxon>
        <taxon>Hexapoda</taxon>
        <taxon>Insecta</taxon>
        <taxon>Pterygota</taxon>
        <taxon>Neoptera</taxon>
        <taxon>Endopterygota</taxon>
        <taxon>Lepidoptera</taxon>
        <taxon>Glossata</taxon>
        <taxon>Ditrysia</taxon>
        <taxon>Tineoidea</taxon>
        <taxon>Psychidae</taxon>
        <taxon>Oiketicinae</taxon>
        <taxon>Eumeta</taxon>
    </lineage>
</organism>
<evidence type="ECO:0000313" key="2">
    <source>
        <dbReference type="Proteomes" id="UP000299102"/>
    </source>
</evidence>
<accession>A0A4C1SBC8</accession>
<evidence type="ECO:0000313" key="1">
    <source>
        <dbReference type="EMBL" id="GBO99414.1"/>
    </source>
</evidence>
<gene>
    <name evidence="1" type="ORF">EVAR_93376_1</name>
</gene>
<dbReference type="OrthoDB" id="8775810at2759"/>